<dbReference type="GO" id="GO:0016779">
    <property type="term" value="F:nucleotidyltransferase activity"/>
    <property type="evidence" value="ECO:0007669"/>
    <property type="project" value="InterPro"/>
</dbReference>
<accession>A0A074U051</accession>
<dbReference type="InterPro" id="IPR002934">
    <property type="entry name" value="Polymerase_NTP_transf_dom"/>
</dbReference>
<dbReference type="EMBL" id="JHEH01000048">
    <property type="protein sequence ID" value="KEP68062.1"/>
    <property type="molecule type" value="Genomic_DNA"/>
</dbReference>
<dbReference type="CDD" id="cd05403">
    <property type="entry name" value="NT_KNTase_like"/>
    <property type="match status" value="1"/>
</dbReference>
<dbReference type="AlphaFoldDB" id="A0A074U051"/>
<evidence type="ECO:0000313" key="3">
    <source>
        <dbReference type="Proteomes" id="UP000027725"/>
    </source>
</evidence>
<proteinExistence type="predicted"/>
<dbReference type="InterPro" id="IPR043519">
    <property type="entry name" value="NT_sf"/>
</dbReference>
<organism evidence="2 3">
    <name type="scientific">Thioclava dalianensis</name>
    <dbReference type="NCBI Taxonomy" id="1185766"/>
    <lineage>
        <taxon>Bacteria</taxon>
        <taxon>Pseudomonadati</taxon>
        <taxon>Pseudomonadota</taxon>
        <taxon>Alphaproteobacteria</taxon>
        <taxon>Rhodobacterales</taxon>
        <taxon>Paracoccaceae</taxon>
        <taxon>Thioclava</taxon>
    </lineage>
</organism>
<dbReference type="RefSeq" id="WP_038069510.1">
    <property type="nucleotide sequence ID" value="NZ_JHEH01000048.1"/>
</dbReference>
<evidence type="ECO:0000313" key="2">
    <source>
        <dbReference type="EMBL" id="KEP68062.1"/>
    </source>
</evidence>
<evidence type="ECO:0000259" key="1">
    <source>
        <dbReference type="Pfam" id="PF01909"/>
    </source>
</evidence>
<protein>
    <recommendedName>
        <fullName evidence="1">Polymerase nucleotidyl transferase domain-containing protein</fullName>
    </recommendedName>
</protein>
<dbReference type="Proteomes" id="UP000027725">
    <property type="component" value="Unassembled WGS sequence"/>
</dbReference>
<dbReference type="Gene3D" id="3.30.460.10">
    <property type="entry name" value="Beta Polymerase, domain 2"/>
    <property type="match status" value="1"/>
</dbReference>
<dbReference type="SUPFAM" id="SSF81301">
    <property type="entry name" value="Nucleotidyltransferase"/>
    <property type="match status" value="1"/>
</dbReference>
<comment type="caution">
    <text evidence="2">The sequence shown here is derived from an EMBL/GenBank/DDBJ whole genome shotgun (WGS) entry which is preliminary data.</text>
</comment>
<reference evidence="2 3" key="1">
    <citation type="submission" date="2014-03" db="EMBL/GenBank/DDBJ databases">
        <title>The draft genome sequence of Thioclava dalianensis DLFJ1-1.</title>
        <authorList>
            <person name="Lai Q."/>
            <person name="Shao Z."/>
        </authorList>
    </citation>
    <scope>NUCLEOTIDE SEQUENCE [LARGE SCALE GENOMIC DNA]</scope>
    <source>
        <strain evidence="2 3">DLFJ1-1</strain>
    </source>
</reference>
<gene>
    <name evidence="2" type="ORF">DL1_15125</name>
</gene>
<feature type="domain" description="Polymerase nucleotidyl transferase" evidence="1">
    <location>
        <begin position="21"/>
        <end position="77"/>
    </location>
</feature>
<sequence>MLVFDLQGSLPREKLNAYHGLALVGSWARGEADAASDVDVLFIGFLPAEYDLVQEIKLRLGQVAPARIDAIKAERLPPKVLASQLADAIHFWPERTF</sequence>
<dbReference type="Pfam" id="PF01909">
    <property type="entry name" value="NTP_transf_2"/>
    <property type="match status" value="1"/>
</dbReference>
<name>A0A074U051_9RHOB</name>
<keyword evidence="3" id="KW-1185">Reference proteome</keyword>